<feature type="non-terminal residue" evidence="2">
    <location>
        <position position="1"/>
    </location>
</feature>
<evidence type="ECO:0000259" key="1">
    <source>
        <dbReference type="Pfam" id="PF14229"/>
    </source>
</evidence>
<sequence length="105" mass="11576">ITDVGELVLTDPLLIADKTDMSEKTVEKLQGRAQLAMVPGIQEKDIILLEEAGVMNRKELADQDPLELGIKINGISKIYVDEGKIAEAERPTIEEVYTWVKAAKA</sequence>
<evidence type="ECO:0000313" key="3">
    <source>
        <dbReference type="Proteomes" id="UP000054016"/>
    </source>
</evidence>
<comment type="caution">
    <text evidence="2">The sequence shown here is derived from an EMBL/GenBank/DDBJ whole genome shotgun (WGS) entry which is preliminary data.</text>
</comment>
<organism evidence="2 3">
    <name type="scientific">miscellaneous Crenarchaeota group-1 archaeon SG8-32-3</name>
    <dbReference type="NCBI Taxonomy" id="1685125"/>
    <lineage>
        <taxon>Archaea</taxon>
        <taxon>Candidatus Bathyarchaeota</taxon>
        <taxon>MCG-1</taxon>
    </lineage>
</organism>
<gene>
    <name evidence="2" type="ORF">AC478_03015</name>
</gene>
<dbReference type="Pfam" id="PF14229">
    <property type="entry name" value="DUF4332"/>
    <property type="match status" value="1"/>
</dbReference>
<feature type="domain" description="DUF4332" evidence="1">
    <location>
        <begin position="15"/>
        <end position="105"/>
    </location>
</feature>
<protein>
    <recommendedName>
        <fullName evidence="1">DUF4332 domain-containing protein</fullName>
    </recommendedName>
</protein>
<dbReference type="EMBL" id="LFWV01000037">
    <property type="protein sequence ID" value="KON31353.1"/>
    <property type="molecule type" value="Genomic_DNA"/>
</dbReference>
<name>A0A0M0BRX7_9ARCH</name>
<reference evidence="3" key="1">
    <citation type="submission" date="2015-06" db="EMBL/GenBank/DDBJ databases">
        <title>New insights into the roles of widespread benthic archaea in carbon and nitrogen cycling.</title>
        <authorList>
            <person name="Lazar C.S."/>
            <person name="Baker B.J."/>
            <person name="Seitz K.W."/>
            <person name="Hyde A.S."/>
            <person name="Dick G.J."/>
            <person name="Hinrichs K.-U."/>
            <person name="Teske A.P."/>
        </authorList>
    </citation>
    <scope>NUCLEOTIDE SEQUENCE [LARGE SCALE GENOMIC DNA]</scope>
</reference>
<proteinExistence type="predicted"/>
<dbReference type="Proteomes" id="UP000054016">
    <property type="component" value="Unassembled WGS sequence"/>
</dbReference>
<evidence type="ECO:0000313" key="2">
    <source>
        <dbReference type="EMBL" id="KON31353.1"/>
    </source>
</evidence>
<dbReference type="InterPro" id="IPR025567">
    <property type="entry name" value="DUF4332"/>
</dbReference>
<accession>A0A0M0BRX7</accession>
<dbReference type="AlphaFoldDB" id="A0A0M0BRX7"/>